<dbReference type="Pfam" id="PF01161">
    <property type="entry name" value="PBP"/>
    <property type="match status" value="1"/>
</dbReference>
<dbReference type="PANTHER" id="PTHR11362:SF151">
    <property type="entry name" value="PHOSPHATIDYLETHANOLAMINE-BINDING PROTEIN 1"/>
    <property type="match status" value="1"/>
</dbReference>
<proteinExistence type="evidence at transcript level"/>
<dbReference type="InterPro" id="IPR036610">
    <property type="entry name" value="PEBP-like_sf"/>
</dbReference>
<organism evidence="1">
    <name type="scientific">Callorhinchus milii</name>
    <name type="common">Ghost shark</name>
    <dbReference type="NCBI Taxonomy" id="7868"/>
    <lineage>
        <taxon>Eukaryota</taxon>
        <taxon>Metazoa</taxon>
        <taxon>Chordata</taxon>
        <taxon>Craniata</taxon>
        <taxon>Vertebrata</taxon>
        <taxon>Chondrichthyes</taxon>
        <taxon>Holocephali</taxon>
        <taxon>Chimaeriformes</taxon>
        <taxon>Callorhinchidae</taxon>
        <taxon>Callorhinchus</taxon>
    </lineage>
</organism>
<sequence>MNLAKIADWDTVMQLSDADVQPETAMKVKYNGLEITTLGQTLKAGEIKNRPFTINWKGMKMNKFYTLLLVDLDAPSRAAPSQREWRHFMLYNMKGNDMDSGIVQAPYIGSLPPAGSGFHRYVWLVYEQNGRLTVTERPLQLSFFGRGGFQSAKFRIQHNMKGPVAGTAYRCQWDSDVDKIGSQIPMQR</sequence>
<protein>
    <submittedName>
        <fullName evidence="1">Phosphatidylethanolamine-binding protein 2</fullName>
    </submittedName>
</protein>
<dbReference type="PANTHER" id="PTHR11362">
    <property type="entry name" value="PHOSPHATIDYLETHANOLAMINE-BINDING PROTEIN"/>
    <property type="match status" value="1"/>
</dbReference>
<dbReference type="SUPFAM" id="SSF49777">
    <property type="entry name" value="PEBP-like"/>
    <property type="match status" value="1"/>
</dbReference>
<name>K4FUF7_CALMI</name>
<dbReference type="GO" id="GO:0043409">
    <property type="term" value="P:negative regulation of MAPK cascade"/>
    <property type="evidence" value="ECO:0007669"/>
    <property type="project" value="TreeGrafter"/>
</dbReference>
<dbReference type="CDD" id="cd00866">
    <property type="entry name" value="PEBP_euk"/>
    <property type="match status" value="1"/>
</dbReference>
<dbReference type="InterPro" id="IPR008914">
    <property type="entry name" value="PEBP"/>
</dbReference>
<evidence type="ECO:0000313" key="1">
    <source>
        <dbReference type="EMBL" id="AFK11570.1"/>
    </source>
</evidence>
<dbReference type="EMBL" id="JX053342">
    <property type="protein sequence ID" value="AFK11570.1"/>
    <property type="molecule type" value="mRNA"/>
</dbReference>
<dbReference type="AlphaFoldDB" id="K4FUF7"/>
<reference evidence="1" key="1">
    <citation type="journal article" date="2012" name="PLoS ONE">
        <title>Sequencing and Analysis of Full-Length cDNAs, 5'-ESTs and 3'-ESTs from a Cartilaginous Fish, the Elephant Shark (Callorhinchus milii).</title>
        <authorList>
            <person name="Tan Y.Y."/>
            <person name="Kodzius R."/>
            <person name="Tay B.H."/>
            <person name="Tay A."/>
            <person name="Brenner S."/>
            <person name="Venkatesh B."/>
        </authorList>
    </citation>
    <scope>NUCLEOTIDE SEQUENCE</scope>
    <source>
        <tissue evidence="1">Testis</tissue>
    </source>
</reference>
<dbReference type="InterPro" id="IPR035810">
    <property type="entry name" value="PEBP_euk"/>
</dbReference>
<dbReference type="Gene3D" id="3.90.280.10">
    <property type="entry name" value="PEBP-like"/>
    <property type="match status" value="1"/>
</dbReference>
<accession>K4FUF7</accession>